<protein>
    <submittedName>
        <fullName evidence="1">Uncharacterized protein</fullName>
    </submittedName>
</protein>
<accession>A0A397T7X0</accession>
<organism evidence="1 2">
    <name type="scientific">Glomus cerebriforme</name>
    <dbReference type="NCBI Taxonomy" id="658196"/>
    <lineage>
        <taxon>Eukaryota</taxon>
        <taxon>Fungi</taxon>
        <taxon>Fungi incertae sedis</taxon>
        <taxon>Mucoromycota</taxon>
        <taxon>Glomeromycotina</taxon>
        <taxon>Glomeromycetes</taxon>
        <taxon>Glomerales</taxon>
        <taxon>Glomeraceae</taxon>
        <taxon>Glomus</taxon>
    </lineage>
</organism>
<evidence type="ECO:0000313" key="2">
    <source>
        <dbReference type="Proteomes" id="UP000265703"/>
    </source>
</evidence>
<sequence length="315" mass="35261">MSPKMDTNINVNNNTSSNYNDHKVYRYDDIPACLGNIPRTGKDPLLDHDKQHVNTDHNNTSTINAVNHNVNNNNNTEMRELHPTSRVNPHENINNNTIEDHKTSPMQDVILLAPINVSSNIIHNVSNQPTPVNNINSSSLSIPMDTSSTNDPLIKKANKHKKKKSKQELTIAGSSKFESSHVPTDMLIDVSDKIMNITFNEIVSESIDMIIDQLDSTHLSEPNHNLTKDQLFNRYSPFSTSTGILDKSHSFTLSNTPISQDDSLIHTLSFDTNVAIQKAQVAIKKDLCIKAIKAIRHKKEYLKSIKADESSSDYS</sequence>
<keyword evidence="2" id="KW-1185">Reference proteome</keyword>
<reference evidence="1 2" key="1">
    <citation type="submission" date="2018-06" db="EMBL/GenBank/DDBJ databases">
        <title>Comparative genomics reveals the genomic features of Rhizophagus irregularis, R. cerebriforme, R. diaphanum and Gigaspora rosea, and their symbiotic lifestyle signature.</title>
        <authorList>
            <person name="Morin E."/>
            <person name="San Clemente H."/>
            <person name="Chen E.C.H."/>
            <person name="De La Providencia I."/>
            <person name="Hainaut M."/>
            <person name="Kuo A."/>
            <person name="Kohler A."/>
            <person name="Murat C."/>
            <person name="Tang N."/>
            <person name="Roy S."/>
            <person name="Loubradou J."/>
            <person name="Henrissat B."/>
            <person name="Grigoriev I.V."/>
            <person name="Corradi N."/>
            <person name="Roux C."/>
            <person name="Martin F.M."/>
        </authorList>
    </citation>
    <scope>NUCLEOTIDE SEQUENCE [LARGE SCALE GENOMIC DNA]</scope>
    <source>
        <strain evidence="1 2">DAOM 227022</strain>
    </source>
</reference>
<comment type="caution">
    <text evidence="1">The sequence shown here is derived from an EMBL/GenBank/DDBJ whole genome shotgun (WGS) entry which is preliminary data.</text>
</comment>
<dbReference type="AlphaFoldDB" id="A0A397T7X0"/>
<name>A0A397T7X0_9GLOM</name>
<gene>
    <name evidence="1" type="ORF">C1645_822430</name>
</gene>
<dbReference type="EMBL" id="QKYT01000161">
    <property type="protein sequence ID" value="RIA91124.1"/>
    <property type="molecule type" value="Genomic_DNA"/>
</dbReference>
<proteinExistence type="predicted"/>
<evidence type="ECO:0000313" key="1">
    <source>
        <dbReference type="EMBL" id="RIA91124.1"/>
    </source>
</evidence>
<dbReference type="Proteomes" id="UP000265703">
    <property type="component" value="Unassembled WGS sequence"/>
</dbReference>